<dbReference type="GO" id="GO:0005829">
    <property type="term" value="C:cytosol"/>
    <property type="evidence" value="ECO:0007669"/>
    <property type="project" value="TreeGrafter"/>
</dbReference>
<evidence type="ECO:0000256" key="4">
    <source>
        <dbReference type="PIRSR" id="PIRSR001365-2"/>
    </source>
</evidence>
<dbReference type="SUPFAM" id="SSF51569">
    <property type="entry name" value="Aldolase"/>
    <property type="match status" value="1"/>
</dbReference>
<sequence length="304" mass="32497">MVTPDLGLLFSAIATPVTPAGELDEVAARDLADRHVDVGVEGLYCGGSSGEGLLLGVDERQRLLAAVAEGAAGRIPVVAHVGTLSTRDSIALARHAEDVGAVAVSMIPPIYYKFSPAEVAAHYRAVMDAVGIPMIIYNIPQFTGQDLDAGNELLADERVVGVKYTAHSMYQLERIARHHPRLQLVNGFDEAFLPSLAAGATGSIGTTISMQVDAFKAVRAHFRAGRPDEARRFQERINDAIETLVEVGVFPAAKWVEAELSGLPLGPCRAPFQPVPEEATGRLRELVATVTATNAEARESLRDR</sequence>
<dbReference type="InterPro" id="IPR002220">
    <property type="entry name" value="DapA-like"/>
</dbReference>
<protein>
    <submittedName>
        <fullName evidence="5">Dihydrodipicolinate synthase family protein</fullName>
    </submittedName>
</protein>
<gene>
    <name evidence="5" type="ORF">FOJ82_15215</name>
</gene>
<dbReference type="PANTHER" id="PTHR42849">
    <property type="entry name" value="N-ACETYLNEURAMINATE LYASE"/>
    <property type="match status" value="1"/>
</dbReference>
<comment type="similarity">
    <text evidence="2">Belongs to the DapA family.</text>
</comment>
<proteinExistence type="inferred from homology"/>
<evidence type="ECO:0000313" key="6">
    <source>
        <dbReference type="Proteomes" id="UP000317638"/>
    </source>
</evidence>
<keyword evidence="1 2" id="KW-0456">Lyase</keyword>
<evidence type="ECO:0000313" key="5">
    <source>
        <dbReference type="EMBL" id="TRY16736.1"/>
    </source>
</evidence>
<feature type="binding site" evidence="4">
    <location>
        <position position="204"/>
    </location>
    <ligand>
        <name>pyruvate</name>
        <dbReference type="ChEBI" id="CHEBI:15361"/>
    </ligand>
</feature>
<comment type="caution">
    <text evidence="5">The sequence shown here is derived from an EMBL/GenBank/DDBJ whole genome shotgun (WGS) entry which is preliminary data.</text>
</comment>
<dbReference type="AlphaFoldDB" id="A0A553JWB2"/>
<organism evidence="5 6">
    <name type="scientific">Tessaracoccus rhinocerotis</name>
    <dbReference type="NCBI Taxonomy" id="1689449"/>
    <lineage>
        <taxon>Bacteria</taxon>
        <taxon>Bacillati</taxon>
        <taxon>Actinomycetota</taxon>
        <taxon>Actinomycetes</taxon>
        <taxon>Propionibacteriales</taxon>
        <taxon>Propionibacteriaceae</taxon>
        <taxon>Tessaracoccus</taxon>
    </lineage>
</organism>
<dbReference type="OrthoDB" id="9778880at2"/>
<dbReference type="SMART" id="SM01130">
    <property type="entry name" value="DHDPS"/>
    <property type="match status" value="1"/>
</dbReference>
<evidence type="ECO:0000256" key="2">
    <source>
        <dbReference type="PIRNR" id="PIRNR001365"/>
    </source>
</evidence>
<dbReference type="Gene3D" id="3.20.20.70">
    <property type="entry name" value="Aldolase class I"/>
    <property type="match status" value="1"/>
</dbReference>
<dbReference type="GO" id="GO:0008747">
    <property type="term" value="F:N-acetylneuraminate lyase activity"/>
    <property type="evidence" value="ECO:0007669"/>
    <property type="project" value="TreeGrafter"/>
</dbReference>
<dbReference type="PIRSF" id="PIRSF001365">
    <property type="entry name" value="DHDPS"/>
    <property type="match status" value="1"/>
</dbReference>
<reference evidence="5 6" key="1">
    <citation type="submission" date="2019-07" db="EMBL/GenBank/DDBJ databases">
        <authorList>
            <person name="Zhou L.-Y."/>
        </authorList>
    </citation>
    <scope>NUCLEOTIDE SEQUENCE [LARGE SCALE GENOMIC DNA]</scope>
    <source>
        <strain evidence="5 6">YIM 101269</strain>
    </source>
</reference>
<feature type="active site" description="Schiff-base intermediate with substrate" evidence="3">
    <location>
        <position position="163"/>
    </location>
</feature>
<dbReference type="Proteomes" id="UP000317638">
    <property type="component" value="Unassembled WGS sequence"/>
</dbReference>
<dbReference type="EMBL" id="VKKG01000007">
    <property type="protein sequence ID" value="TRY16736.1"/>
    <property type="molecule type" value="Genomic_DNA"/>
</dbReference>
<dbReference type="InterPro" id="IPR013785">
    <property type="entry name" value="Aldolase_TIM"/>
</dbReference>
<evidence type="ECO:0000256" key="1">
    <source>
        <dbReference type="ARBA" id="ARBA00023239"/>
    </source>
</evidence>
<dbReference type="PRINTS" id="PR00146">
    <property type="entry name" value="DHPICSNTHASE"/>
</dbReference>
<dbReference type="PANTHER" id="PTHR42849:SF1">
    <property type="entry name" value="N-ACETYLNEURAMINATE LYASE"/>
    <property type="match status" value="1"/>
</dbReference>
<keyword evidence="6" id="KW-1185">Reference proteome</keyword>
<dbReference type="Pfam" id="PF00701">
    <property type="entry name" value="DHDPS"/>
    <property type="match status" value="1"/>
</dbReference>
<feature type="active site" description="Proton donor/acceptor" evidence="3">
    <location>
        <position position="137"/>
    </location>
</feature>
<dbReference type="GO" id="GO:0019262">
    <property type="term" value="P:N-acetylneuraminate catabolic process"/>
    <property type="evidence" value="ECO:0007669"/>
    <property type="project" value="TreeGrafter"/>
</dbReference>
<name>A0A553JWB2_9ACTN</name>
<accession>A0A553JWB2</accession>
<dbReference type="RefSeq" id="WP_143939350.1">
    <property type="nucleotide sequence ID" value="NZ_VKKG01000007.1"/>
</dbReference>
<evidence type="ECO:0000256" key="3">
    <source>
        <dbReference type="PIRSR" id="PIRSR001365-1"/>
    </source>
</evidence>